<evidence type="ECO:0000256" key="18">
    <source>
        <dbReference type="SAM" id="Phobius"/>
    </source>
</evidence>
<evidence type="ECO:0000256" key="16">
    <source>
        <dbReference type="ARBA" id="ARBA00074306"/>
    </source>
</evidence>
<keyword evidence="8 18" id="KW-0812">Transmembrane</keyword>
<keyword evidence="14 18" id="KW-0472">Membrane</keyword>
<dbReference type="Gene3D" id="3.30.450.20">
    <property type="entry name" value="PAS domain"/>
    <property type="match status" value="1"/>
</dbReference>
<evidence type="ECO:0000256" key="15">
    <source>
        <dbReference type="ARBA" id="ARBA00023306"/>
    </source>
</evidence>
<dbReference type="PANTHER" id="PTHR43047">
    <property type="entry name" value="TWO-COMPONENT HISTIDINE PROTEIN KINASE"/>
    <property type="match status" value="1"/>
</dbReference>
<dbReference type="SMART" id="SM01079">
    <property type="entry name" value="CHASE"/>
    <property type="match status" value="1"/>
</dbReference>
<dbReference type="InterPro" id="IPR007895">
    <property type="entry name" value="MASE1"/>
</dbReference>
<feature type="transmembrane region" description="Helical" evidence="18">
    <location>
        <begin position="187"/>
        <end position="208"/>
    </location>
</feature>
<dbReference type="STRING" id="324602.Caur_0402"/>
<dbReference type="GO" id="GO:0000155">
    <property type="term" value="F:phosphorelay sensor kinase activity"/>
    <property type="evidence" value="ECO:0000318"/>
    <property type="project" value="GO_Central"/>
</dbReference>
<dbReference type="InterPro" id="IPR042240">
    <property type="entry name" value="CHASE_sf"/>
</dbReference>
<keyword evidence="23" id="KW-1185">Reference proteome</keyword>
<evidence type="ECO:0000256" key="12">
    <source>
        <dbReference type="ARBA" id="ARBA00022989"/>
    </source>
</evidence>
<dbReference type="PRINTS" id="PR00344">
    <property type="entry name" value="BCTRLSENSOR"/>
</dbReference>
<dbReference type="InterPro" id="IPR001789">
    <property type="entry name" value="Sig_transdc_resp-reg_receiver"/>
</dbReference>
<dbReference type="Pfam" id="PF00512">
    <property type="entry name" value="HisKA"/>
    <property type="match status" value="1"/>
</dbReference>
<dbReference type="Pfam" id="PF08448">
    <property type="entry name" value="PAS_4"/>
    <property type="match status" value="1"/>
</dbReference>
<evidence type="ECO:0000256" key="9">
    <source>
        <dbReference type="ARBA" id="ARBA00022741"/>
    </source>
</evidence>
<keyword evidence="5" id="KW-1003">Cell membrane</keyword>
<dbReference type="Gene3D" id="3.30.565.10">
    <property type="entry name" value="Histidine kinase-like ATPase, C-terminal domain"/>
    <property type="match status" value="1"/>
</dbReference>
<comment type="similarity">
    <text evidence="3">In the N-terminal section; belongs to the phytochrome family.</text>
</comment>
<evidence type="ECO:0000256" key="11">
    <source>
        <dbReference type="ARBA" id="ARBA00022840"/>
    </source>
</evidence>
<dbReference type="PANTHER" id="PTHR43047:SF63">
    <property type="entry name" value="HISTIDINE KINASE"/>
    <property type="match status" value="1"/>
</dbReference>
<protein>
    <recommendedName>
        <fullName evidence="16">Circadian input-output histidine kinase CikA</fullName>
        <ecNumber evidence="4">2.7.13.3</ecNumber>
    </recommendedName>
</protein>
<evidence type="ECO:0000256" key="17">
    <source>
        <dbReference type="PROSITE-ProRule" id="PRU00169"/>
    </source>
</evidence>
<dbReference type="SMART" id="SM00387">
    <property type="entry name" value="HATPase_c"/>
    <property type="match status" value="1"/>
</dbReference>
<feature type="transmembrane region" description="Helical" evidence="18">
    <location>
        <begin position="7"/>
        <end position="27"/>
    </location>
</feature>
<feature type="modified residue" description="4-aspartylphosphate" evidence="17">
    <location>
        <position position="1143"/>
    </location>
</feature>
<feature type="transmembrane region" description="Helical" evidence="18">
    <location>
        <begin position="114"/>
        <end position="142"/>
    </location>
</feature>
<dbReference type="RefSeq" id="WP_012256308.1">
    <property type="nucleotide sequence ID" value="NC_010175.1"/>
</dbReference>
<feature type="domain" description="Histidine kinase" evidence="19">
    <location>
        <begin position="855"/>
        <end position="1076"/>
    </location>
</feature>
<feature type="modified residue" description="4-aspartylphosphate" evidence="17">
    <location>
        <position position="1273"/>
    </location>
</feature>
<evidence type="ECO:0000313" key="23">
    <source>
        <dbReference type="Proteomes" id="UP000002008"/>
    </source>
</evidence>
<feature type="transmembrane region" description="Helical" evidence="18">
    <location>
        <begin position="33"/>
        <end position="50"/>
    </location>
</feature>
<dbReference type="Gene3D" id="1.10.287.130">
    <property type="match status" value="1"/>
</dbReference>
<evidence type="ECO:0000256" key="3">
    <source>
        <dbReference type="ARBA" id="ARBA00006402"/>
    </source>
</evidence>
<dbReference type="FunFam" id="3.30.450.350:FF:000001">
    <property type="entry name" value="Histidine kinase 4"/>
    <property type="match status" value="1"/>
</dbReference>
<dbReference type="InterPro" id="IPR036890">
    <property type="entry name" value="HATPase_C_sf"/>
</dbReference>
<evidence type="ECO:0000256" key="7">
    <source>
        <dbReference type="ARBA" id="ARBA00022679"/>
    </source>
</evidence>
<dbReference type="InterPro" id="IPR006189">
    <property type="entry name" value="CHASE_dom"/>
</dbReference>
<dbReference type="SMART" id="SM00448">
    <property type="entry name" value="REC"/>
    <property type="match status" value="2"/>
</dbReference>
<dbReference type="Pfam" id="PF02518">
    <property type="entry name" value="HATPase_c"/>
    <property type="match status" value="1"/>
</dbReference>
<dbReference type="EC" id="2.7.13.3" evidence="4"/>
<gene>
    <name evidence="22" type="ordered locus">Caur_0402</name>
</gene>
<organism evidence="22 23">
    <name type="scientific">Chloroflexus aurantiacus (strain ATCC 29366 / DSM 635 / J-10-fl)</name>
    <dbReference type="NCBI Taxonomy" id="324602"/>
    <lineage>
        <taxon>Bacteria</taxon>
        <taxon>Bacillati</taxon>
        <taxon>Chloroflexota</taxon>
        <taxon>Chloroflexia</taxon>
        <taxon>Chloroflexales</taxon>
        <taxon>Chloroflexineae</taxon>
        <taxon>Chloroflexaceae</taxon>
        <taxon>Chloroflexus</taxon>
    </lineage>
</organism>
<dbReference type="SMART" id="SM00388">
    <property type="entry name" value="HisKA"/>
    <property type="match status" value="1"/>
</dbReference>
<dbReference type="eggNOG" id="COG0642">
    <property type="taxonomic scope" value="Bacteria"/>
</dbReference>
<evidence type="ECO:0000256" key="14">
    <source>
        <dbReference type="ARBA" id="ARBA00023136"/>
    </source>
</evidence>
<evidence type="ECO:0000256" key="10">
    <source>
        <dbReference type="ARBA" id="ARBA00022777"/>
    </source>
</evidence>
<dbReference type="InterPro" id="IPR013656">
    <property type="entry name" value="PAS_4"/>
</dbReference>
<dbReference type="SUPFAM" id="SSF47384">
    <property type="entry name" value="Homodimeric domain of signal transducing histidine kinase"/>
    <property type="match status" value="1"/>
</dbReference>
<dbReference type="InParanoid" id="A9WDP6"/>
<evidence type="ECO:0000259" key="20">
    <source>
        <dbReference type="PROSITE" id="PS50110"/>
    </source>
</evidence>
<evidence type="ECO:0000256" key="4">
    <source>
        <dbReference type="ARBA" id="ARBA00012438"/>
    </source>
</evidence>
<dbReference type="GO" id="GO:0005524">
    <property type="term" value="F:ATP binding"/>
    <property type="evidence" value="ECO:0007669"/>
    <property type="project" value="UniProtKB-KW"/>
</dbReference>
<feature type="domain" description="Response regulatory" evidence="20">
    <location>
        <begin position="1094"/>
        <end position="1207"/>
    </location>
</feature>
<dbReference type="KEGG" id="cau:Caur_0402"/>
<dbReference type="InterPro" id="IPR035965">
    <property type="entry name" value="PAS-like_dom_sf"/>
</dbReference>
<dbReference type="InterPro" id="IPR004358">
    <property type="entry name" value="Sig_transdc_His_kin-like_C"/>
</dbReference>
<reference evidence="23" key="1">
    <citation type="journal article" date="2011" name="BMC Genomics">
        <title>Complete genome sequence of the filamentous anoxygenic phototrophic bacterium Chloroflexus aurantiacus.</title>
        <authorList>
            <person name="Tang K.H."/>
            <person name="Barry K."/>
            <person name="Chertkov O."/>
            <person name="Dalin E."/>
            <person name="Han C.S."/>
            <person name="Hauser L.J."/>
            <person name="Honchak B.M."/>
            <person name="Karbach L.E."/>
            <person name="Land M.L."/>
            <person name="Lapidus A."/>
            <person name="Larimer F.W."/>
            <person name="Mikhailova N."/>
            <person name="Pitluck S."/>
            <person name="Pierson B.K."/>
            <person name="Blankenship R.E."/>
        </authorList>
    </citation>
    <scope>NUCLEOTIDE SEQUENCE [LARGE SCALE GENOMIC DNA]</scope>
    <source>
        <strain evidence="23">ATCC 29366 / DSM 635 / J-10-fl</strain>
    </source>
</reference>
<dbReference type="InterPro" id="IPR029016">
    <property type="entry name" value="GAF-like_dom_sf"/>
</dbReference>
<dbReference type="CDD" id="cd00156">
    <property type="entry name" value="REC"/>
    <property type="match status" value="1"/>
</dbReference>
<comment type="subcellular location">
    <subcellularLocation>
        <location evidence="2">Cell membrane</location>
        <topology evidence="2">Multi-pass membrane protein</topology>
    </subcellularLocation>
</comment>
<feature type="domain" description="Response regulatory" evidence="20">
    <location>
        <begin position="1224"/>
        <end position="1340"/>
    </location>
</feature>
<dbReference type="InterPro" id="IPR003018">
    <property type="entry name" value="GAF"/>
</dbReference>
<dbReference type="Pfam" id="PF03924">
    <property type="entry name" value="CHASE"/>
    <property type="match status" value="1"/>
</dbReference>
<evidence type="ECO:0000256" key="8">
    <source>
        <dbReference type="ARBA" id="ARBA00022692"/>
    </source>
</evidence>
<feature type="transmembrane region" description="Helical" evidence="18">
    <location>
        <begin position="57"/>
        <end position="74"/>
    </location>
</feature>
<feature type="transmembrane region" description="Helical" evidence="18">
    <location>
        <begin position="80"/>
        <end position="102"/>
    </location>
</feature>
<evidence type="ECO:0000256" key="6">
    <source>
        <dbReference type="ARBA" id="ARBA00022553"/>
    </source>
</evidence>
<dbReference type="EnsemblBacteria" id="ABY33652">
    <property type="protein sequence ID" value="ABY33652"/>
    <property type="gene ID" value="Caur_0402"/>
</dbReference>
<feature type="transmembrane region" description="Helical" evidence="18">
    <location>
        <begin position="154"/>
        <end position="175"/>
    </location>
</feature>
<dbReference type="eggNOG" id="COG3614">
    <property type="taxonomic scope" value="Bacteria"/>
</dbReference>
<evidence type="ECO:0000259" key="21">
    <source>
        <dbReference type="PROSITE" id="PS50839"/>
    </source>
</evidence>
<proteinExistence type="inferred from homology"/>
<keyword evidence="7 22" id="KW-0808">Transferase</keyword>
<keyword evidence="13" id="KW-0902">Two-component regulatory system</keyword>
<keyword evidence="10 22" id="KW-0418">Kinase</keyword>
<dbReference type="FunFam" id="1.10.287.130:FF:000038">
    <property type="entry name" value="Sensory transduction histidine kinase"/>
    <property type="match status" value="1"/>
</dbReference>
<dbReference type="InterPro" id="IPR005467">
    <property type="entry name" value="His_kinase_dom"/>
</dbReference>
<dbReference type="SUPFAM" id="SSF55781">
    <property type="entry name" value="GAF domain-like"/>
    <property type="match status" value="1"/>
</dbReference>
<evidence type="ECO:0000256" key="2">
    <source>
        <dbReference type="ARBA" id="ARBA00004651"/>
    </source>
</evidence>
<dbReference type="CDD" id="cd00082">
    <property type="entry name" value="HisKA"/>
    <property type="match status" value="1"/>
</dbReference>
<keyword evidence="15" id="KW-0131">Cell cycle</keyword>
<dbReference type="InterPro" id="IPR036097">
    <property type="entry name" value="HisK_dim/P_sf"/>
</dbReference>
<evidence type="ECO:0000313" key="22">
    <source>
        <dbReference type="EMBL" id="ABY33652.1"/>
    </source>
</evidence>
<dbReference type="GO" id="GO:0009927">
    <property type="term" value="F:histidine phosphotransfer kinase activity"/>
    <property type="evidence" value="ECO:0000318"/>
    <property type="project" value="GO_Central"/>
</dbReference>
<dbReference type="FunFam" id="3.30.565.10:FF:000010">
    <property type="entry name" value="Sensor histidine kinase RcsC"/>
    <property type="match status" value="1"/>
</dbReference>
<dbReference type="Gene3D" id="3.30.450.40">
    <property type="match status" value="1"/>
</dbReference>
<sequence>MAQWSRRALISFGVVYAVLIWVGAQPLLANRGIPLLWVAGGFAAGGVLLAGKRLLPIIFIGAFIAYTVVFRQLGLSSERLLAAALVFGLSAIIQAWLVNWLVRRFGRTLPPSSIRYTLVVCGLLALAVLPAPFLAVMVLVVVQQPLVSSPPIVALQWWLNLVAGVWLVTPWMVLGEYYRQRRPMREPWLWPVSSLLLALMLFSLQLIWRDANRQFTTQLQADVNEVVSLINDRLTIYEQALLSQSALFLASQRVDQHEFSVFSRTQLARLPALRAVSWIPRIPLQQRTAFEHAMQETGLPDFRIREPDATARPADTRDEYYPITYLEPFARRRAVLGLDLAADPVRRAAIEQARDSGQVVITAPLQSYLASDPAPAVLLFAPVYSGSLPPQSVEERRQRIRGMVAFLIVPGEVIEQALRPVTTPDLEFVLVDATEESLRPLAVFTGGRAVPSPYISDLDIVIRDAVAISDIPRYGRVWSIAFCLGTNYLPFWWSADAISRTVLAIASVAIFFLFVAIRQRHEARQRRLTRTYALLSAINQMIIRERDPQRIFQEVCQVGIGEGGFRLVWIGRHNLVTSRFETIAIHSAKELDQSLVHLLTGEQLAMTLSPVCQGDRVVINDLATDPRCAAWRSQAVAYGLRAMAGFPLVVPDEPPAVLCFYAGQPAAFDHDEIQLLDELVRDIIFGLLVSQQEAQLRTSEQRNHLIVSALPDLVLRLRPDGQVVDVVAAESMVLPMAPTAMINSTLEQLFPAAIATQYRQALSAAFASGELQTLAYQLIVEAKEYFFEARIKAALPAEEAIAIVRDVTAWRNAELALQVERDLLAQRVAERTAELHRANAELLRAARTKDEFLANMSHELRTPLNSILALSESLLEELYGPLRDQQQKAIRAIEASGRHLLALINDVLDLAKIEANRIELVKEVVAASDVCEASMALVKEQATKKQIHLSIQLDDPHARFVADPRRLKQILVNLLSNAVKFTPAGGAVSLQVTTDTTQGTIAFTVSDTGIGIAEEDLSRLFQPFVQLDSGLSRQHEGTGLGLVLVRRLVELHGGKVEVESMPGVGSRFTVTLPYQPVTHIAASSSADELPPVQLALIIEDSATTADQLARYLEELQIQPVICSYGKGAVEQVQALRPDLILLDVQMPDRSGWEILADLRRDPDLRQVPVIIVSVVDEPERGLAAGAAAYLVKPINRLMLRRALSQITVTKTTSSTAPRRPLSRRILLAEDNEVNRVTLSDYLVAQGYEVRVACQGKEALQIAAEWRPDLIIMDIQMPGLDGLEVIQRLRADAAFAATPIIAVTALAMPGDRERCLSAGANDYFAKPIRLRQLVERIEQFLASSQHAI</sequence>
<dbReference type="PATRIC" id="fig|324602.8.peg.456"/>
<dbReference type="Proteomes" id="UP000002008">
    <property type="component" value="Chromosome"/>
</dbReference>
<dbReference type="HOGENOM" id="CLU_249136_0_0_0"/>
<accession>A9WDP6</accession>
<dbReference type="Gene3D" id="3.40.50.2300">
    <property type="match status" value="2"/>
</dbReference>
<evidence type="ECO:0000256" key="13">
    <source>
        <dbReference type="ARBA" id="ARBA00023012"/>
    </source>
</evidence>
<dbReference type="Pfam" id="PF05231">
    <property type="entry name" value="MASE1"/>
    <property type="match status" value="1"/>
</dbReference>
<dbReference type="eggNOG" id="COG3447">
    <property type="taxonomic scope" value="Bacteria"/>
</dbReference>
<dbReference type="Pfam" id="PF00072">
    <property type="entry name" value="Response_reg"/>
    <property type="match status" value="2"/>
</dbReference>
<dbReference type="PROSITE" id="PS50110">
    <property type="entry name" value="RESPONSE_REGULATORY"/>
    <property type="match status" value="2"/>
</dbReference>
<dbReference type="EMBL" id="CP000909">
    <property type="protein sequence ID" value="ABY33652.1"/>
    <property type="molecule type" value="Genomic_DNA"/>
</dbReference>
<keyword evidence="9" id="KW-0547">Nucleotide-binding</keyword>
<dbReference type="eggNOG" id="COG0745">
    <property type="taxonomic scope" value="Bacteria"/>
</dbReference>
<dbReference type="GO" id="GO:0000160">
    <property type="term" value="P:phosphorelay signal transduction system"/>
    <property type="evidence" value="ECO:0000318"/>
    <property type="project" value="GO_Central"/>
</dbReference>
<comment type="catalytic activity">
    <reaction evidence="1">
        <text>ATP + protein L-histidine = ADP + protein N-phospho-L-histidine.</text>
        <dbReference type="EC" id="2.7.13.3"/>
    </reaction>
</comment>
<dbReference type="PROSITE" id="PS50109">
    <property type="entry name" value="HIS_KIN"/>
    <property type="match status" value="1"/>
</dbReference>
<dbReference type="InterPro" id="IPR003661">
    <property type="entry name" value="HisK_dim/P_dom"/>
</dbReference>
<keyword evidence="6 17" id="KW-0597">Phosphoprotein</keyword>
<dbReference type="eggNOG" id="COG2203">
    <property type="taxonomic scope" value="Bacteria"/>
</dbReference>
<evidence type="ECO:0000259" key="19">
    <source>
        <dbReference type="PROSITE" id="PS50109"/>
    </source>
</evidence>
<feature type="domain" description="CHASE" evidence="21">
    <location>
        <begin position="250"/>
        <end position="481"/>
    </location>
</feature>
<dbReference type="CDD" id="cd16922">
    <property type="entry name" value="HATPase_EvgS-ArcB-TorS-like"/>
    <property type="match status" value="1"/>
</dbReference>
<keyword evidence="11" id="KW-0067">ATP-binding</keyword>
<dbReference type="Pfam" id="PF13185">
    <property type="entry name" value="GAF_2"/>
    <property type="match status" value="1"/>
</dbReference>
<dbReference type="InterPro" id="IPR003594">
    <property type="entry name" value="HATPase_dom"/>
</dbReference>
<dbReference type="SUPFAM" id="SSF55785">
    <property type="entry name" value="PYP-like sensor domain (PAS domain)"/>
    <property type="match status" value="1"/>
</dbReference>
<dbReference type="SUPFAM" id="SSF55874">
    <property type="entry name" value="ATPase domain of HSP90 chaperone/DNA topoisomerase II/histidine kinase"/>
    <property type="match status" value="1"/>
</dbReference>
<evidence type="ECO:0000256" key="1">
    <source>
        <dbReference type="ARBA" id="ARBA00000085"/>
    </source>
</evidence>
<dbReference type="GO" id="GO:0005886">
    <property type="term" value="C:plasma membrane"/>
    <property type="evidence" value="ECO:0000318"/>
    <property type="project" value="GO_Central"/>
</dbReference>
<keyword evidence="12 18" id="KW-1133">Transmembrane helix</keyword>
<dbReference type="InterPro" id="IPR011006">
    <property type="entry name" value="CheY-like_superfamily"/>
</dbReference>
<evidence type="ECO:0000256" key="5">
    <source>
        <dbReference type="ARBA" id="ARBA00022475"/>
    </source>
</evidence>
<dbReference type="Gene3D" id="3.30.450.350">
    <property type="entry name" value="CHASE domain"/>
    <property type="match status" value="1"/>
</dbReference>
<dbReference type="PROSITE" id="PS50839">
    <property type="entry name" value="CHASE"/>
    <property type="match status" value="1"/>
</dbReference>
<dbReference type="SUPFAM" id="SSF52172">
    <property type="entry name" value="CheY-like"/>
    <property type="match status" value="2"/>
</dbReference>
<name>A9WDP6_CHLAA</name>